<comment type="caution">
    <text evidence="1">The sequence shown here is derived from an EMBL/GenBank/DDBJ whole genome shotgun (WGS) entry which is preliminary data.</text>
</comment>
<evidence type="ECO:0000313" key="1">
    <source>
        <dbReference type="EMBL" id="KAK2557393.1"/>
    </source>
</evidence>
<organism evidence="1 2">
    <name type="scientific">Acropora cervicornis</name>
    <name type="common">Staghorn coral</name>
    <dbReference type="NCBI Taxonomy" id="6130"/>
    <lineage>
        <taxon>Eukaryota</taxon>
        <taxon>Metazoa</taxon>
        <taxon>Cnidaria</taxon>
        <taxon>Anthozoa</taxon>
        <taxon>Hexacorallia</taxon>
        <taxon>Scleractinia</taxon>
        <taxon>Astrocoeniina</taxon>
        <taxon>Acroporidae</taxon>
        <taxon>Acropora</taxon>
    </lineage>
</organism>
<accession>A0AAD9Q9V3</accession>
<keyword evidence="2" id="KW-1185">Reference proteome</keyword>
<name>A0AAD9Q9V3_ACRCE</name>
<dbReference type="EMBL" id="JARQWQ010000050">
    <property type="protein sequence ID" value="KAK2557393.1"/>
    <property type="molecule type" value="Genomic_DNA"/>
</dbReference>
<gene>
    <name evidence="1" type="ORF">P5673_020509</name>
</gene>
<dbReference type="AlphaFoldDB" id="A0AAD9Q9V3"/>
<sequence length="82" mass="9596">MNAIKLLESASCLNLRDFPWSDLALVGLPNSFKHFMNWENFLTITRHYTLEMMWKFLQVSDRIMASWTADDGSIDTTKARRP</sequence>
<reference evidence="1" key="2">
    <citation type="journal article" date="2023" name="Science">
        <title>Genomic signatures of disease resistance in endangered staghorn corals.</title>
        <authorList>
            <person name="Vollmer S.V."/>
            <person name="Selwyn J.D."/>
            <person name="Despard B.A."/>
            <person name="Roesel C.L."/>
        </authorList>
    </citation>
    <scope>NUCLEOTIDE SEQUENCE</scope>
    <source>
        <strain evidence="1">K2</strain>
    </source>
</reference>
<reference evidence="1" key="1">
    <citation type="journal article" date="2023" name="G3 (Bethesda)">
        <title>Whole genome assembly and annotation of the endangered Caribbean coral Acropora cervicornis.</title>
        <authorList>
            <person name="Selwyn J.D."/>
            <person name="Vollmer S.V."/>
        </authorList>
    </citation>
    <scope>NUCLEOTIDE SEQUENCE</scope>
    <source>
        <strain evidence="1">K2</strain>
    </source>
</reference>
<protein>
    <submittedName>
        <fullName evidence="1">Uncharacterized protein</fullName>
    </submittedName>
</protein>
<proteinExistence type="predicted"/>
<dbReference type="Proteomes" id="UP001249851">
    <property type="component" value="Unassembled WGS sequence"/>
</dbReference>
<evidence type="ECO:0000313" key="2">
    <source>
        <dbReference type="Proteomes" id="UP001249851"/>
    </source>
</evidence>